<evidence type="ECO:0000256" key="4">
    <source>
        <dbReference type="SAM" id="Phobius"/>
    </source>
</evidence>
<comment type="subcellular location">
    <subcellularLocation>
        <location evidence="1">Secreted</location>
    </subcellularLocation>
</comment>
<sequence length="1686" mass="171116">MNKIYRLKFDRRRNRLVVVSELTTGAGKATTGRVAGVTGLQDISTFRKLPGILTPLAFITALAVSLLPGMALANPDLPAGGQVVAGQGSISTSGNRMTINQSTHGLVTNWNSFDIGRGHTVQFVQPDSSAVALNRVTGGHESQILGTLTANGQVMLVNPAGVMFGKGAKVNTAGLLASTKNIRTEDFMAGRYTFSGGSAPGAQVVNQGSLATTKDGYIVLAADRVRNSGTLTAPSGRVVLAAADKVTLQLDNTGLALVSVNGSVVNALVENHGLISATGGQVYLTAKGKDMLLNTVVNNRGTVEARGLTSRGGEIVLDGGESGVVSQSGLLLADSRTGRGGKITLQGQNIHLVAGSKTSATGKTGGGEVYVGGGWQGKDRHIRNASKVVTDRHALIDVSATENGNGGTAVLWSEDYTNFRGMILAKGGTRSGNGGRVETSSRHNLQAFGDVDASALKGRGGNWLLDPLDVEIVTNDSNTHVKETGKGTEAKLDSDTDHVFSPSAQGAKVSATKINEQLNSGTNVTVETHGAEGTQSGNITVSADITKTGGGDATLTLKADKNITVNKNITVTPATSKESGTTATNGKLNIVLLGGGTTNGTVRVNSSLGTNGGDLTIGAVPGGGEAAHIVNVNLTNNSHITASNVSISGVSTSTTEAVYINGQINSTDSINISASGKTTVNGATLKAQNNITINSTVTDPNGSQGDKGLGIYNSTLTATSGNISLTGNTGKTASVAVKGLSVTGSNNTSTTLNALNGTINLTGQLNSKNTNAGSVFELMGVFNTGNIILNGLLTKGSKGQLGAFTNATIKSNKNLNINAGSGDLNFSGKMVAKNNITLTTIGGRINIGNGSSLHSCEGSISLTQSNREDIVLNGIQLKNTDIIADSGDINLVGMLYNDSGYSQVGNSSVVGDHSHAILINGGNLTASHGNITLTGQAIYTAVDIARANLTAEKSINVTATSPAPIYSGTNLSLLNIGDKTNFKAANISIQNTNGKFTPIGINLSGSISMNATDSLIISGVSRSYYGVQVSPNAKLDLHAKDLSVTGVISYTEPGYSKKHEGLSFGKGAAVNITASNQINLSGNARDLENKPGNLTGIGLEDASLKLMSPVVSLKGSASGQGILNTGNSTMTVDDKTTLTVKGQGVKDGSTGFDLRGLTLSGMSNKDSLTLQSEGSNPGVKNFLDKGVIGNDEGLLALTKKGFDNPVNMDVSGLPDSKYVKGGKVNIATLSAALQGKDSAMQGGNIVIDTTNIGNGLIWSLNNVVQDTGDIIVKGLKSLNGLILEAKQGNVTVSGGSGGLTATGSLNIKAKLSVNVTAPEGDIIFDYNHLPEGQNITLSGGAGVNITADKGTVIFSGKDSGSDIKGINYDSGNVTVSGGSGLDLKHVNLVLNNGSITLNNRSGDLTLTDSTIQGQNITVKGALQGVASLGKTLVLNASDSLDISSPRGCIAFTAHQGNADTVAGTISLHGGKQISISSNDSGDGSYGVSVSGHLKFDGPEAGINIHTSGQGSGLLLKDAVLTSGSTDVKTPTKLLVESNNGPAIVMEGDTTLTNVQLDGKSLQNGAGIEMKDGHVTGGDITGSSERGEGVHISGDSTLKNVSVAGKSTSGSGVLLNGNVTLDESTVNQMRGHSESGTGITLTNAIIHAKDGTAPATLSGVSQSGVGVGVSGTSSLDGVKLQGDSGDG</sequence>
<dbReference type="NCBIfam" id="TIGR01901">
    <property type="entry name" value="adhes_NPXG"/>
    <property type="match status" value="1"/>
</dbReference>
<evidence type="ECO:0000256" key="1">
    <source>
        <dbReference type="ARBA" id="ARBA00004613"/>
    </source>
</evidence>
<dbReference type="InterPro" id="IPR012334">
    <property type="entry name" value="Pectin_lyas_fold"/>
</dbReference>
<dbReference type="EMBL" id="RWAH01000072">
    <property type="protein sequence ID" value="MMS80093.1"/>
    <property type="molecule type" value="Genomic_DNA"/>
</dbReference>
<dbReference type="Pfam" id="PF13018">
    <property type="entry name" value="ESPR"/>
    <property type="match status" value="1"/>
</dbReference>
<evidence type="ECO:0000256" key="2">
    <source>
        <dbReference type="ARBA" id="ARBA00022525"/>
    </source>
</evidence>
<organism evidence="6">
    <name type="scientific">Salmonella enterica</name>
    <name type="common">Salmonella choleraesuis</name>
    <dbReference type="NCBI Taxonomy" id="28901"/>
    <lineage>
        <taxon>Bacteria</taxon>
        <taxon>Pseudomonadati</taxon>
        <taxon>Pseudomonadota</taxon>
        <taxon>Gammaproteobacteria</taxon>
        <taxon>Enterobacterales</taxon>
        <taxon>Enterobacteriaceae</taxon>
        <taxon>Salmonella</taxon>
    </lineage>
</organism>
<keyword evidence="3" id="KW-0732">Signal</keyword>
<dbReference type="InterPro" id="IPR008638">
    <property type="entry name" value="FhaB/CdiA-like_TPS"/>
</dbReference>
<keyword evidence="4" id="KW-0812">Transmembrane</keyword>
<name>A0A403T8I7_SALER</name>
<dbReference type="SMART" id="SM00912">
    <property type="entry name" value="Haemagg_act"/>
    <property type="match status" value="1"/>
</dbReference>
<protein>
    <submittedName>
        <fullName evidence="6">Filamentous hemagglutinin N-terminal domain-containing protein</fullName>
    </submittedName>
</protein>
<dbReference type="Proteomes" id="UP000839526">
    <property type="component" value="Unassembled WGS sequence"/>
</dbReference>
<evidence type="ECO:0000256" key="3">
    <source>
        <dbReference type="ARBA" id="ARBA00022729"/>
    </source>
</evidence>
<dbReference type="SUPFAM" id="SSF51126">
    <property type="entry name" value="Pectin lyase-like"/>
    <property type="match status" value="1"/>
</dbReference>
<keyword evidence="4" id="KW-0472">Membrane</keyword>
<dbReference type="PANTHER" id="PTHR12338:SF8">
    <property type="entry name" value="HEME_HEMOPEXIN-BINDING PROTEIN"/>
    <property type="match status" value="1"/>
</dbReference>
<comment type="caution">
    <text evidence="6">The sequence shown here is derived from an EMBL/GenBank/DDBJ whole genome shotgun (WGS) entry which is preliminary data.</text>
</comment>
<feature type="non-terminal residue" evidence="6">
    <location>
        <position position="1686"/>
    </location>
</feature>
<keyword evidence="4" id="KW-1133">Transmembrane helix</keyword>
<keyword evidence="2" id="KW-0964">Secreted</keyword>
<dbReference type="Pfam" id="PF05860">
    <property type="entry name" value="TPS"/>
    <property type="match status" value="1"/>
</dbReference>
<dbReference type="InterPro" id="IPR011050">
    <property type="entry name" value="Pectin_lyase_fold/virulence"/>
</dbReference>
<dbReference type="InterPro" id="IPR050909">
    <property type="entry name" value="Bact_Autotransporter_VF"/>
</dbReference>
<dbReference type="GO" id="GO:0005576">
    <property type="term" value="C:extracellular region"/>
    <property type="evidence" value="ECO:0007669"/>
    <property type="project" value="UniProtKB-SubCell"/>
</dbReference>
<dbReference type="InterPro" id="IPR024973">
    <property type="entry name" value="ESPR"/>
</dbReference>
<gene>
    <name evidence="6" type="ORF">D9O31_27395</name>
</gene>
<feature type="transmembrane region" description="Helical" evidence="4">
    <location>
        <begin position="52"/>
        <end position="73"/>
    </location>
</feature>
<dbReference type="PANTHER" id="PTHR12338">
    <property type="entry name" value="AUTOTRANSPORTER"/>
    <property type="match status" value="1"/>
</dbReference>
<dbReference type="Gene3D" id="2.160.20.10">
    <property type="entry name" value="Single-stranded right-handed beta-helix, Pectin lyase-like"/>
    <property type="match status" value="1"/>
</dbReference>
<accession>A0A403T8I7</accession>
<evidence type="ECO:0000259" key="5">
    <source>
        <dbReference type="SMART" id="SM00912"/>
    </source>
</evidence>
<reference evidence="6" key="1">
    <citation type="submission" date="2018-10" db="EMBL/GenBank/DDBJ databases">
        <authorList>
            <consortium name="PulseNet: The National Subtyping Network for Foodborne Disease Surveillance"/>
            <person name="Tarr C.L."/>
            <person name="Trees E."/>
            <person name="Katz L.S."/>
            <person name="Carleton-Romer H.A."/>
            <person name="Stroika S."/>
            <person name="Kucerova Z."/>
            <person name="Roache K.F."/>
            <person name="Sabol A.L."/>
            <person name="Besser J."/>
            <person name="Gerner-Smidt P."/>
        </authorList>
    </citation>
    <scope>NUCLEOTIDE SEQUENCE [LARGE SCALE GENOMIC DNA]</scope>
    <source>
        <strain evidence="6">PNUSAS052121</strain>
    </source>
</reference>
<feature type="domain" description="Filamentous haemagglutinin FhaB/tRNA nuclease CdiA-like TPS" evidence="5">
    <location>
        <begin position="74"/>
        <end position="186"/>
    </location>
</feature>
<evidence type="ECO:0000313" key="6">
    <source>
        <dbReference type="EMBL" id="MMS80093.1"/>
    </source>
</evidence>
<proteinExistence type="predicted"/>